<dbReference type="Proteomes" id="UP000694888">
    <property type="component" value="Unplaced"/>
</dbReference>
<keyword evidence="3" id="KW-1185">Reference proteome</keyword>
<organism evidence="3 4">
    <name type="scientific">Aplysia californica</name>
    <name type="common">California sea hare</name>
    <dbReference type="NCBI Taxonomy" id="6500"/>
    <lineage>
        <taxon>Eukaryota</taxon>
        <taxon>Metazoa</taxon>
        <taxon>Spiralia</taxon>
        <taxon>Lophotrochozoa</taxon>
        <taxon>Mollusca</taxon>
        <taxon>Gastropoda</taxon>
        <taxon>Heterobranchia</taxon>
        <taxon>Euthyneura</taxon>
        <taxon>Tectipleura</taxon>
        <taxon>Aplysiida</taxon>
        <taxon>Aplysioidea</taxon>
        <taxon>Aplysiidae</taxon>
        <taxon>Aplysia</taxon>
    </lineage>
</organism>
<reference evidence="4" key="1">
    <citation type="submission" date="2025-08" db="UniProtKB">
        <authorList>
            <consortium name="RefSeq"/>
        </authorList>
    </citation>
    <scope>IDENTIFICATION</scope>
</reference>
<evidence type="ECO:0000313" key="4">
    <source>
        <dbReference type="RefSeq" id="XP_005092601.1"/>
    </source>
</evidence>
<sequence length="369" mass="41210">MSSRVDNSQEKESGREEKSNKKSSKDEKKKFMKQVEEFKLWNDQETFQDKEYERRRLEKGKWKDLLKSDQRLQRCKKCYLPSVIAIVAGVSLILCSSLNGIADNSIFSEHRRIFQAVGGAVSCLGLIGLMMTAAYTYRREDFVRKRYGFPSLFEASRNGTTSSSWINESFLIQNEFVDVRSNGSASIAGKSVSRMTSIESAESSVDFLGESFSSTGTAVAWVNKHSVRFQRTSSLHRRQNSDTALNNSLAISRIYSWEQEAKRDTANSERAEIHTTGPGYDPCSSQDRSITSSSSGYQSNVSSPDALTTQPIFLEENSTTLVKDKDVEGKDFGTNIKSCIVSSDTSKDVNLPLIAEKGNNTGRSVKFKA</sequence>
<feature type="compositionally biased region" description="Basic and acidic residues" evidence="1">
    <location>
        <begin position="7"/>
        <end position="28"/>
    </location>
</feature>
<keyword evidence="2" id="KW-0812">Transmembrane</keyword>
<evidence type="ECO:0000256" key="2">
    <source>
        <dbReference type="SAM" id="Phobius"/>
    </source>
</evidence>
<evidence type="ECO:0000256" key="1">
    <source>
        <dbReference type="SAM" id="MobiDB-lite"/>
    </source>
</evidence>
<keyword evidence="2" id="KW-1133">Transmembrane helix</keyword>
<proteinExistence type="predicted"/>
<feature type="transmembrane region" description="Helical" evidence="2">
    <location>
        <begin position="78"/>
        <end position="101"/>
    </location>
</feature>
<accession>A0ABM0JFN9</accession>
<feature type="compositionally biased region" description="Basic and acidic residues" evidence="1">
    <location>
        <begin position="264"/>
        <end position="273"/>
    </location>
</feature>
<dbReference type="GeneID" id="101852453"/>
<gene>
    <name evidence="4" type="primary">LOC101852453</name>
</gene>
<dbReference type="RefSeq" id="XP_005092601.1">
    <property type="nucleotide sequence ID" value="XM_005092544.3"/>
</dbReference>
<protein>
    <submittedName>
        <fullName evidence="4">Uncharacterized protein LOC101852453</fullName>
    </submittedName>
</protein>
<feature type="compositionally biased region" description="Low complexity" evidence="1">
    <location>
        <begin position="284"/>
        <end position="303"/>
    </location>
</feature>
<feature type="region of interest" description="Disordered" evidence="1">
    <location>
        <begin position="264"/>
        <end position="310"/>
    </location>
</feature>
<name>A0ABM0JFN9_APLCA</name>
<feature type="transmembrane region" description="Helical" evidence="2">
    <location>
        <begin position="113"/>
        <end position="137"/>
    </location>
</feature>
<evidence type="ECO:0000313" key="3">
    <source>
        <dbReference type="Proteomes" id="UP000694888"/>
    </source>
</evidence>
<keyword evidence="2" id="KW-0472">Membrane</keyword>
<feature type="region of interest" description="Disordered" evidence="1">
    <location>
        <begin position="1"/>
        <end position="28"/>
    </location>
</feature>